<sequence>MQCCCSVAPLVVVADRESLHGTLQDSRSWGEYSARWPLLSDLSVSGRCLLSHSRDCNVGAAWTAWINQLTRFYRVLVNKAVLNVGNTPPLFFLFIQLAIAVLLLLLSHLCKLVTLPRIDKTVVRGLWRLIAINVAGLSFNNYCLKYIDASFYQVARGLVLPITVIISYISLRTRPSAWILSSCFIICLGFFISVHPGEADLNMMGIVFGLLSSLTTAAHAVIIKTSLPVVDGSTIDLAYYVNLFSAILFIPLSMVVGEIPTIYSLFFESSSSDLMTFSIGALVTGVVGFLICIAGFLSIKVTSPITHMVSSAVRSALMAVLGVVFFHDRLSGEKIASIVIIVLGSVFYTWIKDRESRATSRVDNADEYEHLEQQPLETIHVQDDDTHQHADDVLFEAPPEYSEHNEDENAHK</sequence>
<feature type="transmembrane region" description="Helical" evidence="6">
    <location>
        <begin position="311"/>
        <end position="328"/>
    </location>
</feature>
<dbReference type="InterPro" id="IPR050186">
    <property type="entry name" value="TPT_transporter"/>
</dbReference>
<feature type="region of interest" description="Disordered" evidence="5">
    <location>
        <begin position="382"/>
        <end position="412"/>
    </location>
</feature>
<dbReference type="EMBL" id="SPNW01000013">
    <property type="protein sequence ID" value="TIA91247.1"/>
    <property type="molecule type" value="Genomic_DNA"/>
</dbReference>
<dbReference type="PANTHER" id="PTHR11132">
    <property type="entry name" value="SOLUTE CARRIER FAMILY 35"/>
    <property type="match status" value="1"/>
</dbReference>
<keyword evidence="9" id="KW-1185">Reference proteome</keyword>
<protein>
    <recommendedName>
        <fullName evidence="7">Sugar phosphate transporter domain-containing protein</fullName>
    </recommendedName>
</protein>
<feature type="transmembrane region" description="Helical" evidence="6">
    <location>
        <begin position="277"/>
        <end position="299"/>
    </location>
</feature>
<dbReference type="Proteomes" id="UP000310189">
    <property type="component" value="Unassembled WGS sequence"/>
</dbReference>
<evidence type="ECO:0000313" key="8">
    <source>
        <dbReference type="EMBL" id="TIA91247.1"/>
    </source>
</evidence>
<dbReference type="SUPFAM" id="SSF103481">
    <property type="entry name" value="Multidrug resistance efflux transporter EmrE"/>
    <property type="match status" value="2"/>
</dbReference>
<proteinExistence type="predicted"/>
<feature type="transmembrane region" description="Helical" evidence="6">
    <location>
        <begin position="334"/>
        <end position="351"/>
    </location>
</feature>
<dbReference type="InterPro" id="IPR004853">
    <property type="entry name" value="Sugar_P_trans_dom"/>
</dbReference>
<feature type="compositionally biased region" description="Basic and acidic residues" evidence="5">
    <location>
        <begin position="382"/>
        <end position="392"/>
    </location>
</feature>
<feature type="domain" description="Sugar phosphate transporter" evidence="7">
    <location>
        <begin position="70"/>
        <end position="348"/>
    </location>
</feature>
<name>A0A4T0FR63_9BASI</name>
<evidence type="ECO:0000256" key="3">
    <source>
        <dbReference type="ARBA" id="ARBA00022989"/>
    </source>
</evidence>
<dbReference type="Pfam" id="PF03151">
    <property type="entry name" value="TPT"/>
    <property type="match status" value="1"/>
</dbReference>
<reference evidence="8 9" key="1">
    <citation type="submission" date="2019-03" db="EMBL/GenBank/DDBJ databases">
        <title>Sequencing 23 genomes of Wallemia ichthyophaga.</title>
        <authorList>
            <person name="Gostincar C."/>
        </authorList>
    </citation>
    <scope>NUCLEOTIDE SEQUENCE [LARGE SCALE GENOMIC DNA]</scope>
    <source>
        <strain evidence="8 9">EXF-5753</strain>
    </source>
</reference>
<feature type="transmembrane region" description="Helical" evidence="6">
    <location>
        <begin position="151"/>
        <end position="171"/>
    </location>
</feature>
<gene>
    <name evidence="8" type="ORF">E3P99_01175</name>
</gene>
<evidence type="ECO:0000256" key="4">
    <source>
        <dbReference type="ARBA" id="ARBA00023136"/>
    </source>
</evidence>
<dbReference type="InterPro" id="IPR037185">
    <property type="entry name" value="EmrE-like"/>
</dbReference>
<evidence type="ECO:0000256" key="1">
    <source>
        <dbReference type="ARBA" id="ARBA00004141"/>
    </source>
</evidence>
<comment type="subcellular location">
    <subcellularLocation>
        <location evidence="1">Membrane</location>
        <topology evidence="1">Multi-pass membrane protein</topology>
    </subcellularLocation>
</comment>
<evidence type="ECO:0000256" key="6">
    <source>
        <dbReference type="SAM" id="Phobius"/>
    </source>
</evidence>
<dbReference type="OrthoDB" id="5547497at2759"/>
<evidence type="ECO:0000256" key="5">
    <source>
        <dbReference type="SAM" id="MobiDB-lite"/>
    </source>
</evidence>
<feature type="transmembrane region" description="Helical" evidence="6">
    <location>
        <begin position="237"/>
        <end position="257"/>
    </location>
</feature>
<feature type="transmembrane region" description="Helical" evidence="6">
    <location>
        <begin position="203"/>
        <end position="225"/>
    </location>
</feature>
<evidence type="ECO:0000259" key="7">
    <source>
        <dbReference type="Pfam" id="PF03151"/>
    </source>
</evidence>
<accession>A0A4T0FR63</accession>
<evidence type="ECO:0000313" key="9">
    <source>
        <dbReference type="Proteomes" id="UP000310189"/>
    </source>
</evidence>
<comment type="caution">
    <text evidence="8">The sequence shown here is derived from an EMBL/GenBank/DDBJ whole genome shotgun (WGS) entry which is preliminary data.</text>
</comment>
<feature type="compositionally biased region" description="Basic and acidic residues" evidence="5">
    <location>
        <begin position="401"/>
        <end position="412"/>
    </location>
</feature>
<keyword evidence="2 6" id="KW-0812">Transmembrane</keyword>
<dbReference type="GO" id="GO:0016020">
    <property type="term" value="C:membrane"/>
    <property type="evidence" value="ECO:0007669"/>
    <property type="project" value="UniProtKB-SubCell"/>
</dbReference>
<feature type="transmembrane region" description="Helical" evidence="6">
    <location>
        <begin position="178"/>
        <end position="197"/>
    </location>
</feature>
<organism evidence="8 9">
    <name type="scientific">Wallemia hederae</name>
    <dbReference type="NCBI Taxonomy" id="1540922"/>
    <lineage>
        <taxon>Eukaryota</taxon>
        <taxon>Fungi</taxon>
        <taxon>Dikarya</taxon>
        <taxon>Basidiomycota</taxon>
        <taxon>Wallemiomycotina</taxon>
        <taxon>Wallemiomycetes</taxon>
        <taxon>Wallemiales</taxon>
        <taxon>Wallemiaceae</taxon>
        <taxon>Wallemia</taxon>
    </lineage>
</organism>
<keyword evidence="4 6" id="KW-0472">Membrane</keyword>
<feature type="transmembrane region" description="Helical" evidence="6">
    <location>
        <begin position="90"/>
        <end position="110"/>
    </location>
</feature>
<evidence type="ECO:0000256" key="2">
    <source>
        <dbReference type="ARBA" id="ARBA00022692"/>
    </source>
</evidence>
<keyword evidence="3 6" id="KW-1133">Transmembrane helix</keyword>
<dbReference type="AlphaFoldDB" id="A0A4T0FR63"/>